<name>A0AA38W1X8_9ASTR</name>
<reference evidence="2" key="1">
    <citation type="submission" date="2023-03" db="EMBL/GenBank/DDBJ databases">
        <title>Chromosome-scale reference genome and RAD-based genetic map of yellow starthistle (Centaurea solstitialis) reveal putative structural variation and QTLs associated with invader traits.</title>
        <authorList>
            <person name="Reatini B."/>
            <person name="Cang F.A."/>
            <person name="Jiang Q."/>
            <person name="Mckibben M.T.W."/>
            <person name="Barker M.S."/>
            <person name="Rieseberg L.H."/>
            <person name="Dlugosch K.M."/>
        </authorList>
    </citation>
    <scope>NUCLEOTIDE SEQUENCE</scope>
    <source>
        <strain evidence="2">CAN-66</strain>
        <tissue evidence="2">Leaf</tissue>
    </source>
</reference>
<evidence type="ECO:0000313" key="3">
    <source>
        <dbReference type="Proteomes" id="UP001172457"/>
    </source>
</evidence>
<dbReference type="SUPFAM" id="SSF51445">
    <property type="entry name" value="(Trans)glycosidases"/>
    <property type="match status" value="1"/>
</dbReference>
<dbReference type="Pfam" id="PF00128">
    <property type="entry name" value="Alpha-amylase"/>
    <property type="match status" value="1"/>
</dbReference>
<evidence type="ECO:0000313" key="2">
    <source>
        <dbReference type="EMBL" id="KAJ9543362.1"/>
    </source>
</evidence>
<protein>
    <recommendedName>
        <fullName evidence="1">Glycosyl hydrolase family 13 catalytic domain-containing protein</fullName>
    </recommendedName>
</protein>
<dbReference type="InterPro" id="IPR017853">
    <property type="entry name" value="GH"/>
</dbReference>
<feature type="domain" description="Glycosyl hydrolase family 13 catalytic" evidence="1">
    <location>
        <begin position="53"/>
        <end position="139"/>
    </location>
</feature>
<dbReference type="EMBL" id="JARYMX010000006">
    <property type="protein sequence ID" value="KAJ9543362.1"/>
    <property type="molecule type" value="Genomic_DNA"/>
</dbReference>
<gene>
    <name evidence="2" type="ORF">OSB04_023069</name>
</gene>
<dbReference type="Proteomes" id="UP001172457">
    <property type="component" value="Chromosome 6"/>
</dbReference>
<dbReference type="Gene3D" id="2.60.40.1180">
    <property type="entry name" value="Golgi alpha-mannosidase II"/>
    <property type="match status" value="1"/>
</dbReference>
<evidence type="ECO:0000259" key="1">
    <source>
        <dbReference type="Pfam" id="PF00128"/>
    </source>
</evidence>
<sequence>MDIAMNTNFVSYGYRCQNGGQEKSRVKRVLLDPYSKVVGENLLGEICTKPAFDWSGVSEKLHHFNELGINAILLEPIVPFDKQVGPYFPLHFFSPHDSFGPPGGPVSTIKSMKEMVKRLHADGIEVLLEVVLTHTSQNASLTTIDNSSYYLLKEGAELNCAHPVVQQLILDSLRHWVIEYHIDGFCFVNASKLLRGFNGEILSRPPLIEAIAFDPILSKTKLIADSFDPFRKSVTEIKFPHWKRWAEMNTNFWFSLVDLVSFSSATELSWNCGEEGATKKKSVLETRLKQIRNFLFILIRDSNNGVRFILERPQDPAERSSSEAGVFEGRAYRLVWAGSGSPRLGGSGGQVLAVSLKVDGDGDENRLNGDIFVAFNGGDGSVATALPPAGPNMVWVRLVDTSLPYPRFFSVAGNRYLRRYRITGLRDGTTQLRLA</sequence>
<dbReference type="InterPro" id="IPR006047">
    <property type="entry name" value="GH13_cat_dom"/>
</dbReference>
<dbReference type="PANTHER" id="PTHR43002">
    <property type="entry name" value="GLYCOGEN DEBRANCHING ENZYME"/>
    <property type="match status" value="1"/>
</dbReference>
<comment type="caution">
    <text evidence="2">The sequence shown here is derived from an EMBL/GenBank/DDBJ whole genome shotgun (WGS) entry which is preliminary data.</text>
</comment>
<dbReference type="AlphaFoldDB" id="A0AA38W1X8"/>
<proteinExistence type="predicted"/>
<dbReference type="GO" id="GO:0005975">
    <property type="term" value="P:carbohydrate metabolic process"/>
    <property type="evidence" value="ECO:0007669"/>
    <property type="project" value="InterPro"/>
</dbReference>
<accession>A0AA38W1X8</accession>
<organism evidence="2 3">
    <name type="scientific">Centaurea solstitialis</name>
    <name type="common">yellow star-thistle</name>
    <dbReference type="NCBI Taxonomy" id="347529"/>
    <lineage>
        <taxon>Eukaryota</taxon>
        <taxon>Viridiplantae</taxon>
        <taxon>Streptophyta</taxon>
        <taxon>Embryophyta</taxon>
        <taxon>Tracheophyta</taxon>
        <taxon>Spermatophyta</taxon>
        <taxon>Magnoliopsida</taxon>
        <taxon>eudicotyledons</taxon>
        <taxon>Gunneridae</taxon>
        <taxon>Pentapetalae</taxon>
        <taxon>asterids</taxon>
        <taxon>campanulids</taxon>
        <taxon>Asterales</taxon>
        <taxon>Asteraceae</taxon>
        <taxon>Carduoideae</taxon>
        <taxon>Cardueae</taxon>
        <taxon>Centaureinae</taxon>
        <taxon>Centaurea</taxon>
    </lineage>
</organism>
<dbReference type="Gene3D" id="3.20.20.80">
    <property type="entry name" value="Glycosidases"/>
    <property type="match status" value="1"/>
</dbReference>
<keyword evidence="3" id="KW-1185">Reference proteome</keyword>
<dbReference type="SUPFAM" id="SSF51011">
    <property type="entry name" value="Glycosyl hydrolase domain"/>
    <property type="match status" value="1"/>
</dbReference>
<dbReference type="InterPro" id="IPR013780">
    <property type="entry name" value="Glyco_hydro_b"/>
</dbReference>